<reference evidence="1" key="1">
    <citation type="submission" date="2019-03" db="EMBL/GenBank/DDBJ databases">
        <title>WGS assembly of Setaria viridis.</title>
        <authorList>
            <person name="Huang P."/>
            <person name="Jenkins J."/>
            <person name="Grimwood J."/>
            <person name="Barry K."/>
            <person name="Healey A."/>
            <person name="Mamidi S."/>
            <person name="Sreedasyam A."/>
            <person name="Shu S."/>
            <person name="Feldman M."/>
            <person name="Wu J."/>
            <person name="Yu Y."/>
            <person name="Chen C."/>
            <person name="Johnson J."/>
            <person name="Rokhsar D."/>
            <person name="Baxter I."/>
            <person name="Schmutz J."/>
            <person name="Brutnell T."/>
            <person name="Kellogg E."/>
        </authorList>
    </citation>
    <scope>NUCLEOTIDE SEQUENCE [LARGE SCALE GENOMIC DNA]</scope>
</reference>
<name>A0A4U6TG15_SETVI</name>
<dbReference type="Gramene" id="TKV99498">
    <property type="protein sequence ID" value="TKV99498"/>
    <property type="gene ID" value="SEVIR_8G048316v2"/>
</dbReference>
<dbReference type="EMBL" id="CM016559">
    <property type="protein sequence ID" value="TKV99498.1"/>
    <property type="molecule type" value="Genomic_DNA"/>
</dbReference>
<evidence type="ECO:0008006" key="3">
    <source>
        <dbReference type="Google" id="ProtNLM"/>
    </source>
</evidence>
<proteinExistence type="predicted"/>
<dbReference type="Pfam" id="PF04578">
    <property type="entry name" value="DUF594"/>
    <property type="match status" value="1"/>
</dbReference>
<evidence type="ECO:0000313" key="1">
    <source>
        <dbReference type="EMBL" id="TKV99498.1"/>
    </source>
</evidence>
<accession>A0A4U6TG15</accession>
<organism evidence="1 2">
    <name type="scientific">Setaria viridis</name>
    <name type="common">Green bristlegrass</name>
    <name type="synonym">Setaria italica subsp. viridis</name>
    <dbReference type="NCBI Taxonomy" id="4556"/>
    <lineage>
        <taxon>Eukaryota</taxon>
        <taxon>Viridiplantae</taxon>
        <taxon>Streptophyta</taxon>
        <taxon>Embryophyta</taxon>
        <taxon>Tracheophyta</taxon>
        <taxon>Spermatophyta</taxon>
        <taxon>Magnoliopsida</taxon>
        <taxon>Liliopsida</taxon>
        <taxon>Poales</taxon>
        <taxon>Poaceae</taxon>
        <taxon>PACMAD clade</taxon>
        <taxon>Panicoideae</taxon>
        <taxon>Panicodae</taxon>
        <taxon>Paniceae</taxon>
        <taxon>Cenchrinae</taxon>
        <taxon>Setaria</taxon>
    </lineage>
</organism>
<dbReference type="Proteomes" id="UP000298652">
    <property type="component" value="Chromosome 8"/>
</dbReference>
<evidence type="ECO:0000313" key="2">
    <source>
        <dbReference type="Proteomes" id="UP000298652"/>
    </source>
</evidence>
<keyword evidence="2" id="KW-1185">Reference proteome</keyword>
<dbReference type="AlphaFoldDB" id="A0A4U6TG15"/>
<dbReference type="PANTHER" id="PTHR31325">
    <property type="entry name" value="OS01G0798800 PROTEIN-RELATED"/>
    <property type="match status" value="1"/>
</dbReference>
<gene>
    <name evidence="1" type="ORF">SEVIR_8G048316v2</name>
</gene>
<protein>
    <recommendedName>
        <fullName evidence="3">DUF4220 domain-containing protein</fullName>
    </recommendedName>
</protein>
<dbReference type="InterPro" id="IPR007658">
    <property type="entry name" value="DUF594"/>
</dbReference>
<sequence>MLKSSSDGHLTNGKASLQRNGALQRFSWTLQNESQTESMLIWHIATDYCRISLYDDTEKCVGSPQVRSRQLPSYDNREVATKLSCYCAYLMSNAPELLPGNSIDTRFVFDETMYKAREALGFKTRDRDGLQRALSFSGVDNSIFTKGLKLGTELENIEDRSLCWKVMAEFWVENILYIAPSDNAKAHIERLAQGGEFLTHLWALLTHAGILNRNQEPKTVEELA</sequence>